<feature type="region of interest" description="Disordered" evidence="1">
    <location>
        <begin position="257"/>
        <end position="324"/>
    </location>
</feature>
<accession>A0ABT0RGX7</accession>
<evidence type="ECO:0000313" key="2">
    <source>
        <dbReference type="EMBL" id="MCL6679496.1"/>
    </source>
</evidence>
<keyword evidence="3" id="KW-1185">Reference proteome</keyword>
<gene>
    <name evidence="2" type="ORF">LZ519_09255</name>
</gene>
<dbReference type="Proteomes" id="UP001165343">
    <property type="component" value="Unassembled WGS sequence"/>
</dbReference>
<evidence type="ECO:0000256" key="1">
    <source>
        <dbReference type="SAM" id="MobiDB-lite"/>
    </source>
</evidence>
<dbReference type="RefSeq" id="WP_249868391.1">
    <property type="nucleotide sequence ID" value="NZ_JAMGBC010000001.1"/>
</dbReference>
<proteinExistence type="predicted"/>
<feature type="compositionally biased region" description="Gly residues" evidence="1">
    <location>
        <begin position="315"/>
        <end position="324"/>
    </location>
</feature>
<protein>
    <submittedName>
        <fullName evidence="2">Uncharacterized protein</fullName>
    </submittedName>
</protein>
<name>A0ABT0RGX7_9SPHN</name>
<organism evidence="2 3">
    <name type="scientific">Sphingomonas anseongensis</name>
    <dbReference type="NCBI Taxonomy" id="2908207"/>
    <lineage>
        <taxon>Bacteria</taxon>
        <taxon>Pseudomonadati</taxon>
        <taxon>Pseudomonadota</taxon>
        <taxon>Alphaproteobacteria</taxon>
        <taxon>Sphingomonadales</taxon>
        <taxon>Sphingomonadaceae</taxon>
        <taxon>Sphingomonas</taxon>
    </lineage>
</organism>
<dbReference type="EMBL" id="JAMGBC010000001">
    <property type="protein sequence ID" value="MCL6679496.1"/>
    <property type="molecule type" value="Genomic_DNA"/>
</dbReference>
<feature type="compositionally biased region" description="Basic and acidic residues" evidence="1">
    <location>
        <begin position="257"/>
        <end position="267"/>
    </location>
</feature>
<sequence>MSDSTPRGEIPDFATLAADPEIAPLLRFDPVVRKVKRPDGWTPELQRELIARIASTGTVQSAVCQMGKHATGAEALYKTPSADSFRTSWDAAIIIGRRRNGLDSRPPFTGEVPGINRRSKLMASSAIAMPQPGQVMNEHGEWEDGASLMGRVGEAQTSICRKLLGCRRLYLQEISGNAGKRAAFEILTELPIDWEKARRLEPQPDEPWNRANQRQPDMILTAENGWSAGEAGYGPNRMAELREALNEELVKRGKEPVDWTAEEHQGEGDSQDTDTSTSPRDACPVRPTTGKAVSIDGANSLRDGTATSLRTRPGRGCGGFDASG</sequence>
<comment type="caution">
    <text evidence="2">The sequence shown here is derived from an EMBL/GenBank/DDBJ whole genome shotgun (WGS) entry which is preliminary data.</text>
</comment>
<evidence type="ECO:0000313" key="3">
    <source>
        <dbReference type="Proteomes" id="UP001165343"/>
    </source>
</evidence>
<reference evidence="2" key="1">
    <citation type="submission" date="2022-05" db="EMBL/GenBank/DDBJ databases">
        <authorList>
            <person name="Jo J.-H."/>
            <person name="Im W.-T."/>
        </authorList>
    </citation>
    <scope>NUCLEOTIDE SEQUENCE</scope>
    <source>
        <strain evidence="2">RG327</strain>
    </source>
</reference>